<dbReference type="SUPFAM" id="SSF56801">
    <property type="entry name" value="Acetyl-CoA synthetase-like"/>
    <property type="match status" value="1"/>
</dbReference>
<dbReference type="InterPro" id="IPR020904">
    <property type="entry name" value="Sc_DH/Rdtase_CS"/>
</dbReference>
<keyword evidence="1" id="KW-0596">Phosphopantetheine</keyword>
<feature type="domain" description="Carrier" evidence="3">
    <location>
        <begin position="556"/>
        <end position="639"/>
    </location>
</feature>
<dbReference type="InterPro" id="IPR036736">
    <property type="entry name" value="ACP-like_sf"/>
</dbReference>
<sequence length="1041" mass="115889">MPSEGKPAYGRRLMPSVLDELAKKNPNRLYAAIPKTTNVTEGFRDVTVADIARCANFMAQRIERRFGRSERFETLSYIGIPDLRGAIIFQAALLLPSPRNPPSTNISLMNQTASTKLLHTVEVAPIVKQLQDLEPGIRNEVIPSFEEMMNSTPEHYPYEKGFDEARNDPVVVLHSSGSTAGLPKPITMTHGSFAVLDNTHNLPEVSGRKKRDWSMWTFDGEARVYTIFPFFHLAGFLSLTLQTIFMNASPVLGPPHMIPDGPLLKGVMFHQKLRSIFLPPAVIEQLLHEPDGIQFFKDLEFLVYSGAPFNPVIGDQLSKVVELVSPFGSTEVFPQPELAVAREDWAWHEFNPHIKHEMQVYDPAEGTFELVIYADESTQDTAAAYHNLPGVTEYRTKDLFTQHPEKPRLFKYYGRRDDIIVLANGEKFNPIPLEVNVQDHPSLKGAFVVGNGRTQGTLLVEPKEPADEAGRTKLLEELWPLIEKSNSLVAGQGRIHRGKVICALPEKPFTRTSKGTIVRKLTEEAYKDEIEELYSGRSSQERIVCVSLKPSLKPVYELSTIVDFLRNILAASFAAGATIGEDEDFFAYGLDSVQTLEIVSHLKRNLETQTSRSMAWISPRSIFRHSSIADLARLLKAFLDEGTVPEEDSDLARAREVDEIVAKYVKTLPKKPASQTAQSSKMSAVALIGSTGYLGSHVVANLLKNSDVSRVYCLNRAGDAQKRQEIALNQLDESVRPLLHKLEYMTVKLGQPSFGLARHEYGKIANEVDVIVYNSWRLDFGLAIRSFSPFLRTTRDLVDLAAAGNRTMRIVFVSSVSSVGSMAKKTTVPEAPVQDPLAAFNFGYAQSKLAAEQILTSASQHSGVSVSIVRLCQVGGPASGNTSKWADQPWISALARTAKTLKLIPSNVASIDWVPVDTIASMLQDFILHPASRECQFYHIRHPRPESWELLVSILRETFGVTETVPLREWVKKLRDITDPNAEDLAKMPALKMLDFYEALGDGIDGTAYAIDHALSGSQVKFPTVDKQMLESWLQGWNLKA</sequence>
<proteinExistence type="predicted"/>
<dbReference type="PROSITE" id="PS00012">
    <property type="entry name" value="PHOSPHOPANTETHEINE"/>
    <property type="match status" value="1"/>
</dbReference>
<dbReference type="SUPFAM" id="SSF47336">
    <property type="entry name" value="ACP-like"/>
    <property type="match status" value="1"/>
</dbReference>
<dbReference type="PROSITE" id="PS00061">
    <property type="entry name" value="ADH_SHORT"/>
    <property type="match status" value="1"/>
</dbReference>
<dbReference type="SUPFAM" id="SSF51735">
    <property type="entry name" value="NAD(P)-binding Rossmann-fold domains"/>
    <property type="match status" value="1"/>
</dbReference>
<evidence type="ECO:0000313" key="5">
    <source>
        <dbReference type="Proteomes" id="UP000053617"/>
    </source>
</evidence>
<dbReference type="PROSITE" id="PS50075">
    <property type="entry name" value="CARRIER"/>
    <property type="match status" value="1"/>
</dbReference>
<dbReference type="Gene3D" id="3.40.50.12780">
    <property type="entry name" value="N-terminal domain of ligase-like"/>
    <property type="match status" value="1"/>
</dbReference>
<evidence type="ECO:0000256" key="2">
    <source>
        <dbReference type="ARBA" id="ARBA00022553"/>
    </source>
</evidence>
<dbReference type="Pfam" id="PF00501">
    <property type="entry name" value="AMP-binding"/>
    <property type="match status" value="1"/>
</dbReference>
<dbReference type="Proteomes" id="UP000053617">
    <property type="component" value="Unassembled WGS sequence"/>
</dbReference>
<dbReference type="InterPro" id="IPR036291">
    <property type="entry name" value="NAD(P)-bd_dom_sf"/>
</dbReference>
<dbReference type="RefSeq" id="XP_013273402.1">
    <property type="nucleotide sequence ID" value="XM_013417948.1"/>
</dbReference>
<organism evidence="4 5">
    <name type="scientific">Rhinocladiella mackenziei CBS 650.93</name>
    <dbReference type="NCBI Taxonomy" id="1442369"/>
    <lineage>
        <taxon>Eukaryota</taxon>
        <taxon>Fungi</taxon>
        <taxon>Dikarya</taxon>
        <taxon>Ascomycota</taxon>
        <taxon>Pezizomycotina</taxon>
        <taxon>Eurotiomycetes</taxon>
        <taxon>Chaetothyriomycetidae</taxon>
        <taxon>Chaetothyriales</taxon>
        <taxon>Herpotrichiellaceae</taxon>
        <taxon>Rhinocladiella</taxon>
    </lineage>
</organism>
<dbReference type="InterPro" id="IPR042099">
    <property type="entry name" value="ANL_N_sf"/>
</dbReference>
<dbReference type="GeneID" id="25292312"/>
<dbReference type="VEuPathDB" id="FungiDB:Z518_04241"/>
<keyword evidence="2" id="KW-0597">Phosphoprotein</keyword>
<dbReference type="PANTHER" id="PTHR43439">
    <property type="entry name" value="PHENYLACETATE-COENZYME A LIGASE"/>
    <property type="match status" value="1"/>
</dbReference>
<dbReference type="Pfam" id="PF07993">
    <property type="entry name" value="NAD_binding_4"/>
    <property type="match status" value="1"/>
</dbReference>
<dbReference type="EMBL" id="KN847477">
    <property type="protein sequence ID" value="KIX06266.1"/>
    <property type="molecule type" value="Genomic_DNA"/>
</dbReference>
<keyword evidence="5" id="KW-1185">Reference proteome</keyword>
<reference evidence="4 5" key="1">
    <citation type="submission" date="2015-01" db="EMBL/GenBank/DDBJ databases">
        <title>The Genome Sequence of Rhinocladiella mackenzie CBS 650.93.</title>
        <authorList>
            <consortium name="The Broad Institute Genomics Platform"/>
            <person name="Cuomo C."/>
            <person name="de Hoog S."/>
            <person name="Gorbushina A."/>
            <person name="Stielow B."/>
            <person name="Teixiera M."/>
            <person name="Abouelleil A."/>
            <person name="Chapman S.B."/>
            <person name="Priest M."/>
            <person name="Young S.K."/>
            <person name="Wortman J."/>
            <person name="Nusbaum C."/>
            <person name="Birren B."/>
        </authorList>
    </citation>
    <scope>NUCLEOTIDE SEQUENCE [LARGE SCALE GENOMIC DNA]</scope>
    <source>
        <strain evidence="4 5">CBS 650.93</strain>
    </source>
</reference>
<dbReference type="STRING" id="1442369.A0A0D2ISV6"/>
<dbReference type="InterPro" id="IPR013120">
    <property type="entry name" value="FAR_NAD-bd"/>
</dbReference>
<evidence type="ECO:0000256" key="1">
    <source>
        <dbReference type="ARBA" id="ARBA00022450"/>
    </source>
</evidence>
<dbReference type="PANTHER" id="PTHR43439:SF2">
    <property type="entry name" value="ENZYME, PUTATIVE (JCVI)-RELATED"/>
    <property type="match status" value="1"/>
</dbReference>
<dbReference type="HOGENOM" id="CLU_002220_0_0_1"/>
<dbReference type="Pfam" id="PF23562">
    <property type="entry name" value="AMP-binding_C_3"/>
    <property type="match status" value="1"/>
</dbReference>
<evidence type="ECO:0000313" key="4">
    <source>
        <dbReference type="EMBL" id="KIX06266.1"/>
    </source>
</evidence>
<dbReference type="InterPro" id="IPR000873">
    <property type="entry name" value="AMP-dep_synth/lig_dom"/>
</dbReference>
<evidence type="ECO:0000259" key="3">
    <source>
        <dbReference type="PROSITE" id="PS50075"/>
    </source>
</evidence>
<dbReference type="InterPro" id="IPR051414">
    <property type="entry name" value="Adenylate-forming_Reductase"/>
</dbReference>
<dbReference type="InterPro" id="IPR006162">
    <property type="entry name" value="Ppantetheine_attach_site"/>
</dbReference>
<accession>A0A0D2ISV6</accession>
<gene>
    <name evidence="4" type="ORF">Z518_04241</name>
</gene>
<name>A0A0D2ISV6_9EURO</name>
<protein>
    <submittedName>
        <fullName evidence="4">Rhinocladiella mackenziei CBS 650.93 unplaced genomic scaffold supercont1.3, whole genome shotgun sequence</fullName>
    </submittedName>
</protein>
<dbReference type="AlphaFoldDB" id="A0A0D2ISV6"/>
<dbReference type="Pfam" id="PF00550">
    <property type="entry name" value="PP-binding"/>
    <property type="match status" value="1"/>
</dbReference>
<dbReference type="Gene3D" id="3.40.50.720">
    <property type="entry name" value="NAD(P)-binding Rossmann-like Domain"/>
    <property type="match status" value="1"/>
</dbReference>
<dbReference type="Gene3D" id="1.10.1200.10">
    <property type="entry name" value="ACP-like"/>
    <property type="match status" value="1"/>
</dbReference>
<dbReference type="OrthoDB" id="429813at2759"/>
<dbReference type="InterPro" id="IPR009081">
    <property type="entry name" value="PP-bd_ACP"/>
</dbReference>